<dbReference type="EMBL" id="PYFQ01000007">
    <property type="protein sequence ID" value="PSK37831.1"/>
    <property type="molecule type" value="Genomic_DNA"/>
</dbReference>
<dbReference type="OrthoDB" id="441812at2759"/>
<evidence type="ECO:0000256" key="1">
    <source>
        <dbReference type="ARBA" id="ARBA00022603"/>
    </source>
</evidence>
<dbReference type="Proteomes" id="UP000241107">
    <property type="component" value="Unassembled WGS sequence"/>
</dbReference>
<dbReference type="PROSITE" id="PS50280">
    <property type="entry name" value="SET"/>
    <property type="match status" value="1"/>
</dbReference>
<feature type="domain" description="SET" evidence="4">
    <location>
        <begin position="20"/>
        <end position="249"/>
    </location>
</feature>
<dbReference type="PANTHER" id="PTHR13271:SF47">
    <property type="entry name" value="ACTIN-HISTIDINE N-METHYLTRANSFERASE"/>
    <property type="match status" value="1"/>
</dbReference>
<evidence type="ECO:0000313" key="6">
    <source>
        <dbReference type="Proteomes" id="UP000241107"/>
    </source>
</evidence>
<dbReference type="CDD" id="cd10527">
    <property type="entry name" value="SET_LSMT"/>
    <property type="match status" value="1"/>
</dbReference>
<evidence type="ECO:0000259" key="4">
    <source>
        <dbReference type="PROSITE" id="PS50280"/>
    </source>
</evidence>
<proteinExistence type="predicted"/>
<dbReference type="InterPro" id="IPR001214">
    <property type="entry name" value="SET_dom"/>
</dbReference>
<evidence type="ECO:0000313" key="5">
    <source>
        <dbReference type="EMBL" id="PSK37831.1"/>
    </source>
</evidence>
<organism evidence="5 6">
    <name type="scientific">Candidozyma pseudohaemuli</name>
    <dbReference type="NCBI Taxonomy" id="418784"/>
    <lineage>
        <taxon>Eukaryota</taxon>
        <taxon>Fungi</taxon>
        <taxon>Dikarya</taxon>
        <taxon>Ascomycota</taxon>
        <taxon>Saccharomycotina</taxon>
        <taxon>Pichiomycetes</taxon>
        <taxon>Metschnikowiaceae</taxon>
        <taxon>Candidozyma</taxon>
    </lineage>
</organism>
<dbReference type="PANTHER" id="PTHR13271">
    <property type="entry name" value="UNCHARACTERIZED PUTATIVE METHYLTRANSFERASE"/>
    <property type="match status" value="1"/>
</dbReference>
<evidence type="ECO:0000256" key="2">
    <source>
        <dbReference type="ARBA" id="ARBA00022679"/>
    </source>
</evidence>
<dbReference type="AlphaFoldDB" id="A0A2P7YPE3"/>
<comment type="caution">
    <text evidence="5">The sequence shown here is derived from an EMBL/GenBank/DDBJ whole genome shotgun (WGS) entry which is preliminary data.</text>
</comment>
<name>A0A2P7YPE3_9ASCO</name>
<keyword evidence="3" id="KW-0949">S-adenosyl-L-methionine</keyword>
<sequence>MVQLEKLLSWAQGQGAWLSPSLKVTQSPLGGLGLLATGHLEEDSIVLRVPQNSTYDIKNLLHYAEQLKKGRPDVSNVFSSVLLMILGPTETTVIRGYVWSFAILQSMGVDLEPIAPYLDVLRTTEVLDVDENLEVLDSLVQWQIMQKRRVTLELCEMVKAHPEFAPHLLAETAFRLHQAVKSRVLEIPHPVEDEEYEFTTRVTLVPLLDFANHAQTNNAVFDVDRTTGDVILRVTKPVDAETEVCISYSPSNDMGLFFRTYGFIPQHGVYEWVLPLFNCITNAAKGTSGVDYVKMAKWLRVKPRLVFALSEDAVTVDLTESRLPLLMVPGLTYYAGWRDEKADIEEDEHDIEELIFEEENNPVILSTETAYGVVFEDAYVSVPDILEQTWEDSEHGIRELVKLTKPLIDMAAKTSKEADVTTLAASASQHASTQLKGYFAAKHALLDRLLELSTQDFVYMIGTLT</sequence>
<dbReference type="InterPro" id="IPR046341">
    <property type="entry name" value="SET_dom_sf"/>
</dbReference>
<dbReference type="STRING" id="418784.A0A2P7YPE3"/>
<keyword evidence="1" id="KW-0489">Methyltransferase</keyword>
<reference evidence="5 6" key="1">
    <citation type="submission" date="2018-03" db="EMBL/GenBank/DDBJ databases">
        <title>Candida pseudohaemulonii genome assembly and annotation.</title>
        <authorList>
            <person name="Munoz J.F."/>
            <person name="Gade L.G."/>
            <person name="Chow N.A."/>
            <person name="Litvintseva A.P."/>
            <person name="Loparev V.N."/>
            <person name="Cuomo C.A."/>
        </authorList>
    </citation>
    <scope>NUCLEOTIDE SEQUENCE [LARGE SCALE GENOMIC DNA]</scope>
    <source>
        <strain evidence="5 6">B12108</strain>
    </source>
</reference>
<dbReference type="Gene3D" id="3.90.1410.10">
    <property type="entry name" value="set domain protein methyltransferase, domain 1"/>
    <property type="match status" value="1"/>
</dbReference>
<dbReference type="GeneID" id="36566465"/>
<protein>
    <recommendedName>
        <fullName evidence="4">SET domain-containing protein</fullName>
    </recommendedName>
</protein>
<gene>
    <name evidence="5" type="ORF">C7M61_003076</name>
</gene>
<dbReference type="InterPro" id="IPR050600">
    <property type="entry name" value="SETD3_SETD6_MTase"/>
</dbReference>
<keyword evidence="6" id="KW-1185">Reference proteome</keyword>
<dbReference type="RefSeq" id="XP_024713341.1">
    <property type="nucleotide sequence ID" value="XM_024858431.1"/>
</dbReference>
<dbReference type="SUPFAM" id="SSF82199">
    <property type="entry name" value="SET domain"/>
    <property type="match status" value="1"/>
</dbReference>
<dbReference type="VEuPathDB" id="FungiDB:C7M61_003076"/>
<keyword evidence="2" id="KW-0808">Transferase</keyword>
<dbReference type="GO" id="GO:0032259">
    <property type="term" value="P:methylation"/>
    <property type="evidence" value="ECO:0007669"/>
    <property type="project" value="UniProtKB-KW"/>
</dbReference>
<evidence type="ECO:0000256" key="3">
    <source>
        <dbReference type="ARBA" id="ARBA00022691"/>
    </source>
</evidence>
<accession>A0A2P7YPE3</accession>
<dbReference type="GO" id="GO:0016279">
    <property type="term" value="F:protein-lysine N-methyltransferase activity"/>
    <property type="evidence" value="ECO:0007669"/>
    <property type="project" value="UniProtKB-ARBA"/>
</dbReference>